<evidence type="ECO:0000313" key="1">
    <source>
        <dbReference type="EMBL" id="MBW0584615.1"/>
    </source>
</evidence>
<dbReference type="EMBL" id="AVOT02118516">
    <property type="protein sequence ID" value="MBW0584615.1"/>
    <property type="molecule type" value="Genomic_DNA"/>
</dbReference>
<dbReference type="OrthoDB" id="2668416at2759"/>
<keyword evidence="2" id="KW-1185">Reference proteome</keyword>
<evidence type="ECO:0000313" key="2">
    <source>
        <dbReference type="Proteomes" id="UP000765509"/>
    </source>
</evidence>
<gene>
    <name evidence="1" type="ORF">O181_124330</name>
</gene>
<evidence type="ECO:0008006" key="3">
    <source>
        <dbReference type="Google" id="ProtNLM"/>
    </source>
</evidence>
<comment type="caution">
    <text evidence="1">The sequence shown here is derived from an EMBL/GenBank/DDBJ whole genome shotgun (WGS) entry which is preliminary data.</text>
</comment>
<dbReference type="Proteomes" id="UP000765509">
    <property type="component" value="Unassembled WGS sequence"/>
</dbReference>
<reference evidence="1" key="1">
    <citation type="submission" date="2021-03" db="EMBL/GenBank/DDBJ databases">
        <title>Draft genome sequence of rust myrtle Austropuccinia psidii MF-1, a brazilian biotype.</title>
        <authorList>
            <person name="Quecine M.C."/>
            <person name="Pachon D.M.R."/>
            <person name="Bonatelli M.L."/>
            <person name="Correr F.H."/>
            <person name="Franceschini L.M."/>
            <person name="Leite T.F."/>
            <person name="Margarido G.R.A."/>
            <person name="Almeida C.A."/>
            <person name="Ferrarezi J.A."/>
            <person name="Labate C.A."/>
        </authorList>
    </citation>
    <scope>NUCLEOTIDE SEQUENCE</scope>
    <source>
        <strain evidence="1">MF-1</strain>
    </source>
</reference>
<accession>A0A9Q3Q529</accession>
<protein>
    <recommendedName>
        <fullName evidence="3">DDE Tnp4 domain-containing protein</fullName>
    </recommendedName>
</protein>
<organism evidence="1 2">
    <name type="scientific">Austropuccinia psidii MF-1</name>
    <dbReference type="NCBI Taxonomy" id="1389203"/>
    <lineage>
        <taxon>Eukaryota</taxon>
        <taxon>Fungi</taxon>
        <taxon>Dikarya</taxon>
        <taxon>Basidiomycota</taxon>
        <taxon>Pucciniomycotina</taxon>
        <taxon>Pucciniomycetes</taxon>
        <taxon>Pucciniales</taxon>
        <taxon>Sphaerophragmiaceae</taxon>
        <taxon>Austropuccinia</taxon>
    </lineage>
</organism>
<proteinExistence type="predicted"/>
<name>A0A9Q3Q529_9BASI</name>
<sequence length="136" mass="15114">MRQLGKPLMLPGIDDAQKWQKIEEKFRQRQGLTNVIGAIDGTHIPIIPHQMMSGMLMSIGKVGIPLRFSVLLMHMETFAMLVYGGLPGSVHDSQVFRKSQIVKDLINGIPQFPQIVSSLAIQAIQVAYQFSDHCGT</sequence>
<dbReference type="AlphaFoldDB" id="A0A9Q3Q529"/>